<dbReference type="PIRSF" id="PIRSF001093">
    <property type="entry name" value="B-hxosamndse_ab_euk"/>
    <property type="match status" value="1"/>
</dbReference>
<dbReference type="PRINTS" id="PR00738">
    <property type="entry name" value="GLHYDRLASE20"/>
</dbReference>
<evidence type="ECO:0000256" key="3">
    <source>
        <dbReference type="ARBA" id="ARBA00012663"/>
    </source>
</evidence>
<evidence type="ECO:0000259" key="8">
    <source>
        <dbReference type="Pfam" id="PF00728"/>
    </source>
</evidence>
<sequence>MRTAGVFAVALLMSLTAHSAINILPNPGSVERLGGACSVRLAGEVDFLPLNEGIVPEGYELEVTPGGVVVRASSESGRFYAKQTLQQLVDHAAGGEIPCVRIVDQPKYAWRSFMIDSGRQFQRLETIKGLLDRMAMLKMNVFHWHLTENDGWRIEIKKYPKLTEVGAFVADGEEQHGFYTQKDIREIVAYAAERHITVVPEIDVPGHSEAALKAYPSLTCSREAPKPVKKGFSPYLYCGGRDSVVEFLCNVLDEVCELFPSEYIHIGGDEAPKSEWKKCTDCQAKIKEMGLKDEHELQIELTNRLARHLAAKGRKAICWGDVVTLPGQELEKNVVVHWWNYRRGGDKALREGIKRGLPVIANSNYYTYLNFPQKHTWRNYRKDRLFDFQTCYEKNPSDIRNPTAQQSKALLGMGCCLWTDHGLTEEWLDRRLYPRIYAMAEQMWSTAERLPFTDFKNRVYAKQPILQELGIGGDWDEEY</sequence>
<dbReference type="PANTHER" id="PTHR22600:SF57">
    <property type="entry name" value="BETA-N-ACETYLHEXOSAMINIDASE"/>
    <property type="match status" value="1"/>
</dbReference>
<keyword evidence="4" id="KW-0378">Hydrolase</keyword>
<dbReference type="Gene3D" id="3.20.20.80">
    <property type="entry name" value="Glycosidases"/>
    <property type="match status" value="1"/>
</dbReference>
<feature type="active site" description="Proton donor" evidence="6">
    <location>
        <position position="270"/>
    </location>
</feature>
<name>A0A6C2UJM4_9BACT</name>
<dbReference type="EMBL" id="CAAHFH010000001">
    <property type="protein sequence ID" value="VGO19637.1"/>
    <property type="molecule type" value="Genomic_DNA"/>
</dbReference>
<dbReference type="GO" id="GO:0016020">
    <property type="term" value="C:membrane"/>
    <property type="evidence" value="ECO:0007669"/>
    <property type="project" value="TreeGrafter"/>
</dbReference>
<dbReference type="InterPro" id="IPR015883">
    <property type="entry name" value="Glyco_hydro_20_cat"/>
</dbReference>
<dbReference type="InterPro" id="IPR015882">
    <property type="entry name" value="HEX_bac_N"/>
</dbReference>
<feature type="domain" description="Glycoside hydrolase family 20 catalytic" evidence="8">
    <location>
        <begin position="108"/>
        <end position="446"/>
    </location>
</feature>
<keyword evidence="5" id="KW-0326">Glycosidase</keyword>
<dbReference type="PANTHER" id="PTHR22600">
    <property type="entry name" value="BETA-HEXOSAMINIDASE"/>
    <property type="match status" value="1"/>
</dbReference>
<evidence type="ECO:0000256" key="1">
    <source>
        <dbReference type="ARBA" id="ARBA00001231"/>
    </source>
</evidence>
<keyword evidence="7" id="KW-0732">Signal</keyword>
<evidence type="ECO:0000256" key="6">
    <source>
        <dbReference type="PIRSR" id="PIRSR625705-1"/>
    </source>
</evidence>
<dbReference type="EC" id="3.2.1.52" evidence="3"/>
<dbReference type="SUPFAM" id="SSF51445">
    <property type="entry name" value="(Trans)glycosidases"/>
    <property type="match status" value="1"/>
</dbReference>
<dbReference type="InterPro" id="IPR025705">
    <property type="entry name" value="Beta_hexosaminidase_sua/sub"/>
</dbReference>
<dbReference type="CDD" id="cd06563">
    <property type="entry name" value="GH20_chitobiase-like"/>
    <property type="match status" value="1"/>
</dbReference>
<evidence type="ECO:0000313" key="10">
    <source>
        <dbReference type="EMBL" id="VGO19637.1"/>
    </source>
</evidence>
<dbReference type="Pfam" id="PF00728">
    <property type="entry name" value="Glyco_hydro_20"/>
    <property type="match status" value="1"/>
</dbReference>
<proteinExistence type="inferred from homology"/>
<evidence type="ECO:0000256" key="4">
    <source>
        <dbReference type="ARBA" id="ARBA00022801"/>
    </source>
</evidence>
<evidence type="ECO:0000256" key="5">
    <source>
        <dbReference type="ARBA" id="ARBA00023295"/>
    </source>
</evidence>
<evidence type="ECO:0000256" key="2">
    <source>
        <dbReference type="ARBA" id="ARBA00006285"/>
    </source>
</evidence>
<comment type="similarity">
    <text evidence="2">Belongs to the glycosyl hydrolase 20 family.</text>
</comment>
<evidence type="ECO:0000256" key="7">
    <source>
        <dbReference type="SAM" id="SignalP"/>
    </source>
</evidence>
<evidence type="ECO:0000313" key="11">
    <source>
        <dbReference type="Proteomes" id="UP000346198"/>
    </source>
</evidence>
<dbReference type="Proteomes" id="UP000346198">
    <property type="component" value="Unassembled WGS sequence"/>
</dbReference>
<gene>
    <name evidence="10" type="primary">exo I_2</name>
    <name evidence="10" type="ORF">SCARR_01696</name>
</gene>
<dbReference type="GO" id="GO:0030203">
    <property type="term" value="P:glycosaminoglycan metabolic process"/>
    <property type="evidence" value="ECO:0007669"/>
    <property type="project" value="TreeGrafter"/>
</dbReference>
<feature type="domain" description="Beta-hexosaminidase bacterial type N-terminal" evidence="9">
    <location>
        <begin position="54"/>
        <end position="105"/>
    </location>
</feature>
<protein>
    <recommendedName>
        <fullName evidence="3">beta-N-acetylhexosaminidase</fullName>
        <ecNumber evidence="3">3.2.1.52</ecNumber>
    </recommendedName>
</protein>
<feature type="chain" id="PRO_5025666555" description="beta-N-acetylhexosaminidase" evidence="7">
    <location>
        <begin position="20"/>
        <end position="479"/>
    </location>
</feature>
<accession>A0A6C2UJM4</accession>
<dbReference type="Pfam" id="PF02838">
    <property type="entry name" value="Glyco_hydro_20b"/>
    <property type="match status" value="1"/>
</dbReference>
<dbReference type="InterPro" id="IPR029018">
    <property type="entry name" value="Hex-like_dom2"/>
</dbReference>
<reference evidence="10 11" key="1">
    <citation type="submission" date="2019-04" db="EMBL/GenBank/DDBJ databases">
        <authorList>
            <person name="Van Vliet M D."/>
        </authorList>
    </citation>
    <scope>NUCLEOTIDE SEQUENCE [LARGE SCALE GENOMIC DNA]</scope>
    <source>
        <strain evidence="10 11">F21</strain>
    </source>
</reference>
<dbReference type="GO" id="GO:0005975">
    <property type="term" value="P:carbohydrate metabolic process"/>
    <property type="evidence" value="ECO:0007669"/>
    <property type="project" value="InterPro"/>
</dbReference>
<dbReference type="GO" id="GO:0004563">
    <property type="term" value="F:beta-N-acetylhexosaminidase activity"/>
    <property type="evidence" value="ECO:0007669"/>
    <property type="project" value="UniProtKB-EC"/>
</dbReference>
<keyword evidence="11" id="KW-1185">Reference proteome</keyword>
<organism evidence="10 11">
    <name type="scientific">Pontiella sulfatireligans</name>
    <dbReference type="NCBI Taxonomy" id="2750658"/>
    <lineage>
        <taxon>Bacteria</taxon>
        <taxon>Pseudomonadati</taxon>
        <taxon>Kiritimatiellota</taxon>
        <taxon>Kiritimatiellia</taxon>
        <taxon>Kiritimatiellales</taxon>
        <taxon>Pontiellaceae</taxon>
        <taxon>Pontiella</taxon>
    </lineage>
</organism>
<comment type="catalytic activity">
    <reaction evidence="1">
        <text>Hydrolysis of terminal non-reducing N-acetyl-D-hexosamine residues in N-acetyl-beta-D-hexosaminides.</text>
        <dbReference type="EC" id="3.2.1.52"/>
    </reaction>
</comment>
<dbReference type="InterPro" id="IPR017853">
    <property type="entry name" value="GH"/>
</dbReference>
<evidence type="ECO:0000259" key="9">
    <source>
        <dbReference type="Pfam" id="PF02838"/>
    </source>
</evidence>
<feature type="signal peptide" evidence="7">
    <location>
        <begin position="1"/>
        <end position="19"/>
    </location>
</feature>
<dbReference type="AlphaFoldDB" id="A0A6C2UJM4"/>
<dbReference type="SUPFAM" id="SSF55545">
    <property type="entry name" value="beta-N-acetylhexosaminidase-like domain"/>
    <property type="match status" value="1"/>
</dbReference>
<dbReference type="Gene3D" id="3.30.379.10">
    <property type="entry name" value="Chitobiase/beta-hexosaminidase domain 2-like"/>
    <property type="match status" value="1"/>
</dbReference>